<reference evidence="1 2" key="1">
    <citation type="submission" date="2024-01" db="EMBL/GenBank/DDBJ databases">
        <title>Genomic insights into the taxonomy and metabolism of the cyanobacterium Pannus brasiliensis CCIBt3594.</title>
        <authorList>
            <person name="Machado M."/>
            <person name="Botero N.B."/>
            <person name="Andreote A.P.D."/>
            <person name="Feitosa A.M.T."/>
            <person name="Popin R."/>
            <person name="Sivonen K."/>
            <person name="Fiore M.F."/>
        </authorList>
    </citation>
    <scope>NUCLEOTIDE SEQUENCE [LARGE SCALE GENOMIC DNA]</scope>
    <source>
        <strain evidence="1 2">CCIBt3594</strain>
    </source>
</reference>
<comment type="caution">
    <text evidence="1">The sequence shown here is derived from an EMBL/GenBank/DDBJ whole genome shotgun (WGS) entry which is preliminary data.</text>
</comment>
<proteinExistence type="predicted"/>
<keyword evidence="2" id="KW-1185">Reference proteome</keyword>
<protein>
    <submittedName>
        <fullName evidence="1">Uncharacterized protein</fullName>
    </submittedName>
</protein>
<sequence length="63" mass="6730">MARNPEITKREVPIGERGLTRNAKELTINAGDPRGSIPLAGMTAKPEAISGRVGEAMRLSKKS</sequence>
<evidence type="ECO:0000313" key="1">
    <source>
        <dbReference type="EMBL" id="MEG3440174.1"/>
    </source>
</evidence>
<evidence type="ECO:0000313" key="2">
    <source>
        <dbReference type="Proteomes" id="UP001328733"/>
    </source>
</evidence>
<organism evidence="1 2">
    <name type="scientific">Pannus brasiliensis CCIBt3594</name>
    <dbReference type="NCBI Taxonomy" id="1427578"/>
    <lineage>
        <taxon>Bacteria</taxon>
        <taxon>Bacillati</taxon>
        <taxon>Cyanobacteriota</taxon>
        <taxon>Cyanophyceae</taxon>
        <taxon>Oscillatoriophycideae</taxon>
        <taxon>Chroococcales</taxon>
        <taxon>Microcystaceae</taxon>
        <taxon>Pannus</taxon>
    </lineage>
</organism>
<dbReference type="RefSeq" id="WP_332867644.1">
    <property type="nucleotide sequence ID" value="NZ_JBAFSM010000078.1"/>
</dbReference>
<dbReference type="EMBL" id="JBAFSM010000078">
    <property type="protein sequence ID" value="MEG3440174.1"/>
    <property type="molecule type" value="Genomic_DNA"/>
</dbReference>
<dbReference type="Proteomes" id="UP001328733">
    <property type="component" value="Unassembled WGS sequence"/>
</dbReference>
<name>A0AAW9R1Y4_9CHRO</name>
<gene>
    <name evidence="1" type="ORF">V0288_23795</name>
</gene>
<accession>A0AAW9R1Y4</accession>
<dbReference type="AlphaFoldDB" id="A0AAW9R1Y4"/>